<dbReference type="EMBL" id="JAOZYB010000327">
    <property type="protein sequence ID" value="MEB3965300.1"/>
    <property type="molecule type" value="Genomic_DNA"/>
</dbReference>
<sequence>MNRAALGLAVGAGYVLGRTKKMKLAFAVGTMVAGKRLKLSPRALAELVSTQLEKNPQFKEIGDQLRQDLRGVGTAASGALVERQLEGLAGRLHSRTQGVQDRIAGVTPDAGDVRDAGDRVTGVVRGRRRRHEDEEEERGEDAAYADDEAYDDERDVDADDEQRDAEDENRDVENESYEDESGARAEKSSANGRAGAARKRATAKKAPARSSTAKSTEKGTEKGASNGRAAGGAKASATRAPRAAKKTAGSATRAARGGRGRG</sequence>
<feature type="compositionally biased region" description="Basic residues" evidence="1">
    <location>
        <begin position="196"/>
        <end position="207"/>
    </location>
</feature>
<feature type="region of interest" description="Disordered" evidence="1">
    <location>
        <begin position="106"/>
        <end position="262"/>
    </location>
</feature>
<feature type="compositionally biased region" description="Low complexity" evidence="1">
    <location>
        <begin position="222"/>
        <end position="255"/>
    </location>
</feature>
<reference evidence="2 3" key="1">
    <citation type="submission" date="2022-10" db="EMBL/GenBank/DDBJ databases">
        <authorList>
            <person name="Xie J."/>
            <person name="Shen N."/>
        </authorList>
    </citation>
    <scope>NUCLEOTIDE SEQUENCE [LARGE SCALE GENOMIC DNA]</scope>
    <source>
        <strain evidence="2 3">DSM 41681</strain>
    </source>
</reference>
<gene>
    <name evidence="2" type="ORF">OKJ48_34495</name>
</gene>
<evidence type="ECO:0000313" key="3">
    <source>
        <dbReference type="Proteomes" id="UP001352223"/>
    </source>
</evidence>
<dbReference type="Proteomes" id="UP001352223">
    <property type="component" value="Unassembled WGS sequence"/>
</dbReference>
<dbReference type="RefSeq" id="WP_324773440.1">
    <property type="nucleotide sequence ID" value="NZ_BAAATS010000006.1"/>
</dbReference>
<comment type="caution">
    <text evidence="2">The sequence shown here is derived from an EMBL/GenBank/DDBJ whole genome shotgun (WGS) entry which is preliminary data.</text>
</comment>
<evidence type="ECO:0000256" key="1">
    <source>
        <dbReference type="SAM" id="MobiDB-lite"/>
    </source>
</evidence>
<protein>
    <submittedName>
        <fullName evidence="2">DNA primase</fullName>
    </submittedName>
</protein>
<organism evidence="2 3">
    <name type="scientific">Streptomyces kunmingensis</name>
    <dbReference type="NCBI Taxonomy" id="68225"/>
    <lineage>
        <taxon>Bacteria</taxon>
        <taxon>Bacillati</taxon>
        <taxon>Actinomycetota</taxon>
        <taxon>Actinomycetes</taxon>
        <taxon>Kitasatosporales</taxon>
        <taxon>Streptomycetaceae</taxon>
        <taxon>Streptomyces</taxon>
    </lineage>
</organism>
<feature type="compositionally biased region" description="Acidic residues" evidence="1">
    <location>
        <begin position="133"/>
        <end position="180"/>
    </location>
</feature>
<proteinExistence type="predicted"/>
<name>A0ABU6CN14_9ACTN</name>
<evidence type="ECO:0000313" key="2">
    <source>
        <dbReference type="EMBL" id="MEB3965300.1"/>
    </source>
</evidence>
<keyword evidence="3" id="KW-1185">Reference proteome</keyword>
<accession>A0ABU6CN14</accession>